<dbReference type="Pfam" id="PF12484">
    <property type="entry name" value="PPE-SVP"/>
    <property type="match status" value="1"/>
</dbReference>
<sequence length="40" mass="3774">GPGNLLGGMPLAGMGTGGASGAGPRYGFKPTVMARPPFAG</sequence>
<proteinExistence type="predicted"/>
<feature type="domain" description="PPE family C-terminal" evidence="1">
    <location>
        <begin position="2"/>
        <end position="36"/>
    </location>
</feature>
<dbReference type="AlphaFoldDB" id="A0A2U3P241"/>
<keyword evidence="3" id="KW-1185">Reference proteome</keyword>
<dbReference type="RefSeq" id="WP_174604503.1">
    <property type="nucleotide sequence ID" value="NZ_FUEZ01000002.1"/>
</dbReference>
<evidence type="ECO:0000313" key="3">
    <source>
        <dbReference type="Proteomes" id="UP000240424"/>
    </source>
</evidence>
<dbReference type="EMBL" id="FUEZ01000002">
    <property type="protein sequence ID" value="SPM37831.1"/>
    <property type="molecule type" value="Genomic_DNA"/>
</dbReference>
<evidence type="ECO:0000259" key="1">
    <source>
        <dbReference type="Pfam" id="PF12484"/>
    </source>
</evidence>
<evidence type="ECO:0000313" key="2">
    <source>
        <dbReference type="EMBL" id="SPM37831.1"/>
    </source>
</evidence>
<gene>
    <name evidence="2" type="ORF">MNAB215_4</name>
</gene>
<dbReference type="InterPro" id="IPR022171">
    <property type="entry name" value="PPE_C"/>
</dbReference>
<feature type="non-terminal residue" evidence="2">
    <location>
        <position position="1"/>
    </location>
</feature>
<name>A0A2U3P241_9MYCO</name>
<reference evidence="2 3" key="1">
    <citation type="submission" date="2017-01" db="EMBL/GenBank/DDBJ databases">
        <authorList>
            <consortium name="Urmite Genomes"/>
        </authorList>
    </citation>
    <scope>NUCLEOTIDE SEQUENCE [LARGE SCALE GENOMIC DNA]</scope>
    <source>
        <strain evidence="2 3">AB215</strain>
    </source>
</reference>
<protein>
    <recommendedName>
        <fullName evidence="1">PPE family C-terminal domain-containing protein</fullName>
    </recommendedName>
</protein>
<dbReference type="Proteomes" id="UP000240424">
    <property type="component" value="Unassembled WGS sequence"/>
</dbReference>
<organism evidence="2 3">
    <name type="scientific">Mycobacterium numidiamassiliense</name>
    <dbReference type="NCBI Taxonomy" id="1841861"/>
    <lineage>
        <taxon>Bacteria</taxon>
        <taxon>Bacillati</taxon>
        <taxon>Actinomycetota</taxon>
        <taxon>Actinomycetes</taxon>
        <taxon>Mycobacteriales</taxon>
        <taxon>Mycobacteriaceae</taxon>
        <taxon>Mycobacterium</taxon>
    </lineage>
</organism>
<accession>A0A2U3P241</accession>